<protein>
    <recommendedName>
        <fullName evidence="1">diguanylate cyclase</fullName>
        <ecNumber evidence="1">2.7.7.65</ecNumber>
    </recommendedName>
</protein>
<evidence type="ECO:0000256" key="1">
    <source>
        <dbReference type="ARBA" id="ARBA00012528"/>
    </source>
</evidence>
<dbReference type="PANTHER" id="PTHR45138">
    <property type="entry name" value="REGULATORY COMPONENTS OF SENSORY TRANSDUCTION SYSTEM"/>
    <property type="match status" value="1"/>
</dbReference>
<keyword evidence="3" id="KW-0597">Phosphoprotein</keyword>
<dbReference type="GO" id="GO:0052621">
    <property type="term" value="F:diguanylate cyclase activity"/>
    <property type="evidence" value="ECO:0007669"/>
    <property type="project" value="UniProtKB-EC"/>
</dbReference>
<dbReference type="SUPFAM" id="SSF52172">
    <property type="entry name" value="CheY-like"/>
    <property type="match status" value="1"/>
</dbReference>
<proteinExistence type="predicted"/>
<evidence type="ECO:0000313" key="7">
    <source>
        <dbReference type="Proteomes" id="UP001163726"/>
    </source>
</evidence>
<accession>A0ABY7AN84</accession>
<name>A0ABY7AN84_9ALTE</name>
<evidence type="ECO:0000259" key="4">
    <source>
        <dbReference type="PROSITE" id="PS50110"/>
    </source>
</evidence>
<dbReference type="PANTHER" id="PTHR45138:SF9">
    <property type="entry name" value="DIGUANYLATE CYCLASE DGCM-RELATED"/>
    <property type="match status" value="1"/>
</dbReference>
<keyword evidence="6" id="KW-0548">Nucleotidyltransferase</keyword>
<gene>
    <name evidence="6" type="ORF">OLW01_02845</name>
</gene>
<dbReference type="EC" id="2.7.7.65" evidence="1"/>
<sequence>MTFILDKPTILIADDEPINVRVLAQNLTPNYRIKTATNGQKALAIVNSDDPPDLVLLDIQMPDMDGYQVLVAMRQQDSSKNIPVIFITAKDGAEDEAKGLDLGAMDYITKPFNLPVVNARVKNQIALKQKTDLLEKLALIDGLTEIPNRRHYDSRIEVEWRRAIKDGLPLSLVMIDIDEFKLFNDNYGHAQGDVALKRVAAITASQLKRNSDLVARYGGEEFVVLLPDCTLAFARTIADNIRQAVYSLNLEHEYAKAKQVTVSLGVSCIIPSREQSVESLQKKADELLYLAKKSGRNKVVAEPFN</sequence>
<dbReference type="NCBIfam" id="TIGR00254">
    <property type="entry name" value="GGDEF"/>
    <property type="match status" value="1"/>
</dbReference>
<dbReference type="Proteomes" id="UP001163726">
    <property type="component" value="Chromosome"/>
</dbReference>
<evidence type="ECO:0000313" key="6">
    <source>
        <dbReference type="EMBL" id="WAJ70770.1"/>
    </source>
</evidence>
<feature type="domain" description="Response regulatory" evidence="4">
    <location>
        <begin position="9"/>
        <end position="125"/>
    </location>
</feature>
<organism evidence="6 7">
    <name type="scientific">Catenovulum adriaticum</name>
    <dbReference type="NCBI Taxonomy" id="2984846"/>
    <lineage>
        <taxon>Bacteria</taxon>
        <taxon>Pseudomonadati</taxon>
        <taxon>Pseudomonadota</taxon>
        <taxon>Gammaproteobacteria</taxon>
        <taxon>Alteromonadales</taxon>
        <taxon>Alteromonadaceae</taxon>
        <taxon>Catenovulum</taxon>
    </lineage>
</organism>
<dbReference type="SMART" id="SM00448">
    <property type="entry name" value="REC"/>
    <property type="match status" value="1"/>
</dbReference>
<dbReference type="Pfam" id="PF00072">
    <property type="entry name" value="Response_reg"/>
    <property type="match status" value="1"/>
</dbReference>
<evidence type="ECO:0000259" key="5">
    <source>
        <dbReference type="PROSITE" id="PS50887"/>
    </source>
</evidence>
<dbReference type="Gene3D" id="3.30.70.270">
    <property type="match status" value="1"/>
</dbReference>
<dbReference type="InterPro" id="IPR050469">
    <property type="entry name" value="Diguanylate_Cyclase"/>
</dbReference>
<dbReference type="InterPro" id="IPR029787">
    <property type="entry name" value="Nucleotide_cyclase"/>
</dbReference>
<reference evidence="6" key="1">
    <citation type="submission" date="2022-10" db="EMBL/GenBank/DDBJ databases">
        <title>Catenovulum adriacola sp. nov. isolated in the Harbour of Susak.</title>
        <authorList>
            <person name="Schoch T."/>
            <person name="Reich S.J."/>
            <person name="Stoeferle S."/>
            <person name="Flaiz M."/>
            <person name="Kazda M."/>
            <person name="Riedel C.U."/>
            <person name="Duerre P."/>
        </authorList>
    </citation>
    <scope>NUCLEOTIDE SEQUENCE</scope>
    <source>
        <strain evidence="6">TS8</strain>
    </source>
</reference>
<keyword evidence="6" id="KW-0808">Transferase</keyword>
<dbReference type="SUPFAM" id="SSF55073">
    <property type="entry name" value="Nucleotide cyclase"/>
    <property type="match status" value="1"/>
</dbReference>
<dbReference type="InterPro" id="IPR043128">
    <property type="entry name" value="Rev_trsase/Diguanyl_cyclase"/>
</dbReference>
<dbReference type="CDD" id="cd01949">
    <property type="entry name" value="GGDEF"/>
    <property type="match status" value="1"/>
</dbReference>
<dbReference type="Gene3D" id="3.40.50.2300">
    <property type="match status" value="1"/>
</dbReference>
<dbReference type="PROSITE" id="PS50110">
    <property type="entry name" value="RESPONSE_REGULATORY"/>
    <property type="match status" value="1"/>
</dbReference>
<dbReference type="InterPro" id="IPR000160">
    <property type="entry name" value="GGDEF_dom"/>
</dbReference>
<feature type="modified residue" description="4-aspartylphosphate" evidence="3">
    <location>
        <position position="58"/>
    </location>
</feature>
<dbReference type="SMART" id="SM00267">
    <property type="entry name" value="GGDEF"/>
    <property type="match status" value="1"/>
</dbReference>
<dbReference type="PROSITE" id="PS50887">
    <property type="entry name" value="GGDEF"/>
    <property type="match status" value="1"/>
</dbReference>
<dbReference type="EMBL" id="CP109965">
    <property type="protein sequence ID" value="WAJ70770.1"/>
    <property type="molecule type" value="Genomic_DNA"/>
</dbReference>
<feature type="domain" description="GGDEF" evidence="5">
    <location>
        <begin position="168"/>
        <end position="304"/>
    </location>
</feature>
<comment type="catalytic activity">
    <reaction evidence="2">
        <text>2 GTP = 3',3'-c-di-GMP + 2 diphosphate</text>
        <dbReference type="Rhea" id="RHEA:24898"/>
        <dbReference type="ChEBI" id="CHEBI:33019"/>
        <dbReference type="ChEBI" id="CHEBI:37565"/>
        <dbReference type="ChEBI" id="CHEBI:58805"/>
        <dbReference type="EC" id="2.7.7.65"/>
    </reaction>
</comment>
<dbReference type="Pfam" id="PF00990">
    <property type="entry name" value="GGDEF"/>
    <property type="match status" value="1"/>
</dbReference>
<evidence type="ECO:0000256" key="2">
    <source>
        <dbReference type="ARBA" id="ARBA00034247"/>
    </source>
</evidence>
<evidence type="ECO:0000256" key="3">
    <source>
        <dbReference type="PROSITE-ProRule" id="PRU00169"/>
    </source>
</evidence>
<keyword evidence="7" id="KW-1185">Reference proteome</keyword>
<dbReference type="InterPro" id="IPR001789">
    <property type="entry name" value="Sig_transdc_resp-reg_receiver"/>
</dbReference>
<dbReference type="RefSeq" id="WP_268075116.1">
    <property type="nucleotide sequence ID" value="NZ_CP109965.1"/>
</dbReference>
<dbReference type="InterPro" id="IPR011006">
    <property type="entry name" value="CheY-like_superfamily"/>
</dbReference>